<dbReference type="CDD" id="cd09079">
    <property type="entry name" value="RgfB-like"/>
    <property type="match status" value="1"/>
</dbReference>
<name>S0KMI1_9ENTE</name>
<evidence type="ECO:0000259" key="2">
    <source>
        <dbReference type="Pfam" id="PF03372"/>
    </source>
</evidence>
<dbReference type="STRING" id="1140003.OMY_01933"/>
<evidence type="ECO:0000313" key="4">
    <source>
        <dbReference type="Proteomes" id="UP000015961"/>
    </source>
</evidence>
<feature type="domain" description="Endonuclease/exonuclease/phosphatase" evidence="2">
    <location>
        <begin position="22"/>
        <end position="262"/>
    </location>
</feature>
<keyword evidence="4" id="KW-1185">Reference proteome</keyword>
<dbReference type="AlphaFoldDB" id="S0KMI1"/>
<dbReference type="Gene3D" id="3.60.10.10">
    <property type="entry name" value="Endonuclease/exonuclease/phosphatase"/>
    <property type="match status" value="1"/>
</dbReference>
<gene>
    <name evidence="3" type="ORF">I573_02150</name>
</gene>
<reference evidence="3 4" key="1">
    <citation type="submission" date="2013-03" db="EMBL/GenBank/DDBJ databases">
        <title>The Genome Sequence of Enterococcus sulfureus ATCC_49903 (PacBio/Illumina hybrid assembly).</title>
        <authorList>
            <consortium name="The Broad Institute Genomics Platform"/>
            <consortium name="The Broad Institute Genome Sequencing Center for Infectious Disease"/>
            <person name="Earl A."/>
            <person name="Russ C."/>
            <person name="Gilmore M."/>
            <person name="Surin D."/>
            <person name="Walker B."/>
            <person name="Young S."/>
            <person name="Zeng Q."/>
            <person name="Gargeya S."/>
            <person name="Fitzgerald M."/>
            <person name="Haas B."/>
            <person name="Abouelleil A."/>
            <person name="Allen A.W."/>
            <person name="Alvarado L."/>
            <person name="Arachchi H.M."/>
            <person name="Berlin A.M."/>
            <person name="Chapman S.B."/>
            <person name="Gainer-Dewar J."/>
            <person name="Goldberg J."/>
            <person name="Griggs A."/>
            <person name="Gujja S."/>
            <person name="Hansen M."/>
            <person name="Howarth C."/>
            <person name="Imamovic A."/>
            <person name="Ireland A."/>
            <person name="Larimer J."/>
            <person name="McCowan C."/>
            <person name="Murphy C."/>
            <person name="Pearson M."/>
            <person name="Poon T.W."/>
            <person name="Priest M."/>
            <person name="Roberts A."/>
            <person name="Saif S."/>
            <person name="Shea T."/>
            <person name="Sisk P."/>
            <person name="Sykes S."/>
            <person name="Wortman J."/>
            <person name="Nusbaum C."/>
            <person name="Birren B."/>
        </authorList>
    </citation>
    <scope>NUCLEOTIDE SEQUENCE [LARGE SCALE GENOMIC DNA]</scope>
    <source>
        <strain evidence="3 4">ATCC 49903</strain>
    </source>
</reference>
<dbReference type="GO" id="GO:0016787">
    <property type="term" value="F:hydrolase activity"/>
    <property type="evidence" value="ECO:0007669"/>
    <property type="project" value="UniProtKB-KW"/>
</dbReference>
<dbReference type="InterPro" id="IPR051547">
    <property type="entry name" value="TDP2-like"/>
</dbReference>
<dbReference type="RefSeq" id="WP_016186365.1">
    <property type="nucleotide sequence ID" value="NZ_ASWO01000007.1"/>
</dbReference>
<dbReference type="Proteomes" id="UP000015961">
    <property type="component" value="Unassembled WGS sequence"/>
</dbReference>
<dbReference type="InterPro" id="IPR036691">
    <property type="entry name" value="Endo/exonu/phosph_ase_sf"/>
</dbReference>
<accession>S0KMI1</accession>
<dbReference type="SUPFAM" id="SSF56219">
    <property type="entry name" value="DNase I-like"/>
    <property type="match status" value="1"/>
</dbReference>
<evidence type="ECO:0000256" key="1">
    <source>
        <dbReference type="ARBA" id="ARBA00022801"/>
    </source>
</evidence>
<dbReference type="PANTHER" id="PTHR15822">
    <property type="entry name" value="TRAF AND TNF RECEPTOR-ASSOCIATED PROTEIN"/>
    <property type="match status" value="1"/>
</dbReference>
<keyword evidence="1" id="KW-0378">Hydrolase</keyword>
<dbReference type="OrthoDB" id="9812537at2"/>
<evidence type="ECO:0000313" key="3">
    <source>
        <dbReference type="EMBL" id="EOT83037.1"/>
    </source>
</evidence>
<dbReference type="Pfam" id="PF03372">
    <property type="entry name" value="Exo_endo_phos"/>
    <property type="match status" value="1"/>
</dbReference>
<comment type="caution">
    <text evidence="3">The sequence shown here is derived from an EMBL/GenBank/DDBJ whole genome shotgun (WGS) entry which is preliminary data.</text>
</comment>
<organism evidence="3 4">
    <name type="scientific">Enterococcus sulfureus ATCC 49903</name>
    <dbReference type="NCBI Taxonomy" id="1140003"/>
    <lineage>
        <taxon>Bacteria</taxon>
        <taxon>Bacillati</taxon>
        <taxon>Bacillota</taxon>
        <taxon>Bacilli</taxon>
        <taxon>Lactobacillales</taxon>
        <taxon>Enterococcaceae</taxon>
        <taxon>Enterococcus</taxon>
    </lineage>
</organism>
<sequence>MKILTLNTHSWIEEAPIEKFELLLDHLFTEDYDVIALQEVNQRLDAPCIKFPMTFCQVEHQVSLRADNFAHCLVERLREKGLSYYFGWQMSHIGYDIFEEGNAILAKKPFVAEAITVSPQVDPHDYRTRVNLVATFVTSSPKKIASCHFSWWETKTKGFAVEWEHFVQRCVSNSQDVIVCGDFNNPALSEGYQQILESETLRDSYQLAKTKQGEATILKKIDGWEQNTTPLRIDYIFVPDKTVVTRYQRVLDGEHSPIVSDHFGIQIELEK</sequence>
<dbReference type="InterPro" id="IPR005135">
    <property type="entry name" value="Endo/exonuclease/phosphatase"/>
</dbReference>
<dbReference type="EMBL" id="ASWO01000007">
    <property type="protein sequence ID" value="EOT83037.1"/>
    <property type="molecule type" value="Genomic_DNA"/>
</dbReference>
<proteinExistence type="predicted"/>
<dbReference type="PATRIC" id="fig|1140003.3.peg.1864"/>
<dbReference type="eggNOG" id="COG3568">
    <property type="taxonomic scope" value="Bacteria"/>
</dbReference>
<dbReference type="PANTHER" id="PTHR15822:SF23">
    <property type="entry name" value="ENDONUCLEASE_EXONUCLEASE_PHOSPHATASE FAMILY PROTEIN"/>
    <property type="match status" value="1"/>
</dbReference>
<protein>
    <recommendedName>
        <fullName evidence="2">Endonuclease/exonuclease/phosphatase domain-containing protein</fullName>
    </recommendedName>
</protein>